<comment type="caution">
    <text evidence="1">The sequence shown here is derived from an EMBL/GenBank/DDBJ whole genome shotgun (WGS) entry which is preliminary data.</text>
</comment>
<organism evidence="1 2">
    <name type="scientific">Hypothenemus hampei</name>
    <name type="common">Coffee berry borer</name>
    <dbReference type="NCBI Taxonomy" id="57062"/>
    <lineage>
        <taxon>Eukaryota</taxon>
        <taxon>Metazoa</taxon>
        <taxon>Ecdysozoa</taxon>
        <taxon>Arthropoda</taxon>
        <taxon>Hexapoda</taxon>
        <taxon>Insecta</taxon>
        <taxon>Pterygota</taxon>
        <taxon>Neoptera</taxon>
        <taxon>Endopterygota</taxon>
        <taxon>Coleoptera</taxon>
        <taxon>Polyphaga</taxon>
        <taxon>Cucujiformia</taxon>
        <taxon>Curculionidae</taxon>
        <taxon>Scolytinae</taxon>
        <taxon>Hypothenemus</taxon>
    </lineage>
</organism>
<gene>
    <name evidence="1" type="ORF">ABEB36_009343</name>
</gene>
<reference evidence="1 2" key="1">
    <citation type="submission" date="2024-05" db="EMBL/GenBank/DDBJ databases">
        <title>Genetic variation in Jamaican populations of the coffee berry borer (Hypothenemus hampei).</title>
        <authorList>
            <person name="Errbii M."/>
            <person name="Myrie A."/>
        </authorList>
    </citation>
    <scope>NUCLEOTIDE SEQUENCE [LARGE SCALE GENOMIC DNA]</scope>
    <source>
        <strain evidence="1">JA-Hopewell-2020-01-JO</strain>
        <tissue evidence="1">Whole body</tissue>
    </source>
</reference>
<dbReference type="AlphaFoldDB" id="A0ABD1EG25"/>
<protein>
    <submittedName>
        <fullName evidence="1">Uncharacterized protein</fullName>
    </submittedName>
</protein>
<proteinExistence type="predicted"/>
<name>A0ABD1EG25_HYPHA</name>
<sequence length="114" mass="13010">MNTLSEGEKLSQDEVNEWALNKEESNEIIFSDEDLIVAAKESTNDGVQTDSEDDLQLPSVSNQEAINCLNKVLQWAVENQMSSSDQLVLQNLREKAVLLRLKKVRQHTITEYFK</sequence>
<accession>A0ABD1EG25</accession>
<keyword evidence="2" id="KW-1185">Reference proteome</keyword>
<evidence type="ECO:0000313" key="2">
    <source>
        <dbReference type="Proteomes" id="UP001566132"/>
    </source>
</evidence>
<dbReference type="EMBL" id="JBDJPC010000007">
    <property type="protein sequence ID" value="KAL1493644.1"/>
    <property type="molecule type" value="Genomic_DNA"/>
</dbReference>
<evidence type="ECO:0000313" key="1">
    <source>
        <dbReference type="EMBL" id="KAL1493644.1"/>
    </source>
</evidence>
<dbReference type="Proteomes" id="UP001566132">
    <property type="component" value="Unassembled WGS sequence"/>
</dbReference>